<evidence type="ECO:0000256" key="1">
    <source>
        <dbReference type="ARBA" id="ARBA00001947"/>
    </source>
</evidence>
<name>A0ABQ9EYV6_TEGGR</name>
<dbReference type="Gene3D" id="2.60.40.10">
    <property type="entry name" value="Immunoglobulins"/>
    <property type="match status" value="1"/>
</dbReference>
<dbReference type="InterPro" id="IPR014756">
    <property type="entry name" value="Ig_E-set"/>
</dbReference>
<comment type="caution">
    <text evidence="5">The sequence shown here is derived from an EMBL/GenBank/DDBJ whole genome shotgun (WGS) entry which is preliminary data.</text>
</comment>
<gene>
    <name evidence="5" type="ORF">KUTeg_013990</name>
</gene>
<dbReference type="InterPro" id="IPR032466">
    <property type="entry name" value="Metal_Hydrolase"/>
</dbReference>
<dbReference type="InterPro" id="IPR002909">
    <property type="entry name" value="IPT_dom"/>
</dbReference>
<comment type="cofactor">
    <cofactor evidence="1">
        <name>Zn(2+)</name>
        <dbReference type="ChEBI" id="CHEBI:29105"/>
    </cofactor>
</comment>
<evidence type="ECO:0000256" key="3">
    <source>
        <dbReference type="ARBA" id="ARBA00022801"/>
    </source>
</evidence>
<proteinExistence type="predicted"/>
<dbReference type="InterPro" id="IPR013783">
    <property type="entry name" value="Ig-like_fold"/>
</dbReference>
<dbReference type="SUPFAM" id="SSF81296">
    <property type="entry name" value="E set domains"/>
    <property type="match status" value="1"/>
</dbReference>
<evidence type="ECO:0000259" key="4">
    <source>
        <dbReference type="SMART" id="SM00429"/>
    </source>
</evidence>
<dbReference type="PANTHER" id="PTHR11409:SF39">
    <property type="entry name" value="ADENOSINE DEAMINASE 2"/>
    <property type="match status" value="1"/>
</dbReference>
<evidence type="ECO:0000313" key="5">
    <source>
        <dbReference type="EMBL" id="KAJ8309116.1"/>
    </source>
</evidence>
<organism evidence="5 6">
    <name type="scientific">Tegillarca granosa</name>
    <name type="common">Malaysian cockle</name>
    <name type="synonym">Anadara granosa</name>
    <dbReference type="NCBI Taxonomy" id="220873"/>
    <lineage>
        <taxon>Eukaryota</taxon>
        <taxon>Metazoa</taxon>
        <taxon>Spiralia</taxon>
        <taxon>Lophotrochozoa</taxon>
        <taxon>Mollusca</taxon>
        <taxon>Bivalvia</taxon>
        <taxon>Autobranchia</taxon>
        <taxon>Pteriomorphia</taxon>
        <taxon>Arcoida</taxon>
        <taxon>Arcoidea</taxon>
        <taxon>Arcidae</taxon>
        <taxon>Tegillarca</taxon>
    </lineage>
</organism>
<evidence type="ECO:0000256" key="2">
    <source>
        <dbReference type="ARBA" id="ARBA00022723"/>
    </source>
</evidence>
<dbReference type="InterPro" id="IPR006330">
    <property type="entry name" value="Ado/ade_deaminase"/>
</dbReference>
<dbReference type="Pfam" id="PF01833">
    <property type="entry name" value="TIG"/>
    <property type="match status" value="1"/>
</dbReference>
<accession>A0ABQ9EYV6</accession>
<keyword evidence="6" id="KW-1185">Reference proteome</keyword>
<evidence type="ECO:0000313" key="6">
    <source>
        <dbReference type="Proteomes" id="UP001217089"/>
    </source>
</evidence>
<reference evidence="5 6" key="1">
    <citation type="submission" date="2022-12" db="EMBL/GenBank/DDBJ databases">
        <title>Chromosome-level genome of Tegillarca granosa.</title>
        <authorList>
            <person name="Kim J."/>
        </authorList>
    </citation>
    <scope>NUCLEOTIDE SEQUENCE [LARGE SCALE GENOMIC DNA]</scope>
    <source>
        <strain evidence="5">Teg-2019</strain>
        <tissue evidence="5">Adductor muscle</tissue>
    </source>
</reference>
<feature type="domain" description="IPT/TIG" evidence="4">
    <location>
        <begin position="543"/>
        <end position="633"/>
    </location>
</feature>
<dbReference type="SUPFAM" id="SSF51556">
    <property type="entry name" value="Metallo-dependent hydrolases"/>
    <property type="match status" value="1"/>
</dbReference>
<dbReference type="Pfam" id="PF00962">
    <property type="entry name" value="A_deaminase"/>
    <property type="match status" value="1"/>
</dbReference>
<sequence>MPPQQTFNILKPLNIGLSNIKAKTTSVNSVQTVKQYALQRDLLQEKERKFTEYTHVLSEDEKIVGNYLEFLKWKEFEATRDNFLPSRPIKRVLPSIKKSNMYRVLKKLPKGGNMHLHHNHVLSKSKMLDIIMKSTVYEHLYVKTTGHDSGKLDFFVNPPDGWLNVKVNEGYYTKERLLQNITMLNIMDETALNTPTDSKLRWQVISPLFGLAGSSLINLENITRVYMREMLQAALDENVQYLETKVSAYKKIYRLETDPLYSSYHGKHYIDDEDGGMELQIISKEVQNFHKENPNFIGYKRIINSWRGESKQALQDDMLRAVRLHNTYPNLIAGYDMVGEEDRGYSLIYFMDVFSEMVAQNKHIPYLFHAAETNWPEDLLSSLHSDDPMSTLENIYDAIVLGPKRLGHGLGFIKHPYLLDVLKHRKIALEANPVSNMMLGYVADQRHHPAVTYLRYGVPVVLGSDDPATFGYDEFTVDWYEAFMAWGLNLADMKQLANNSLAYSAMSKSEKVDAFLKWGNAWDIFIRNMKMEACQTAASFTSRPVFTSIFPPEGSIYGGTKVRIFGRHFESSICKNIICKFGDVVAKGSYVYNHMITCKSPERTIPSFQTVPFKISFDNGQTFYQTNMTFTFAHTLSVKDVDVTSILVG</sequence>
<keyword evidence="2" id="KW-0479">Metal-binding</keyword>
<dbReference type="InterPro" id="IPR001365">
    <property type="entry name" value="A_deaminase_dom"/>
</dbReference>
<keyword evidence="3" id="KW-0378">Hydrolase</keyword>
<dbReference type="Gene3D" id="3.20.20.140">
    <property type="entry name" value="Metal-dependent hydrolases"/>
    <property type="match status" value="1"/>
</dbReference>
<dbReference type="EMBL" id="JARBDR010000657">
    <property type="protein sequence ID" value="KAJ8309116.1"/>
    <property type="molecule type" value="Genomic_DNA"/>
</dbReference>
<dbReference type="CDD" id="cd00603">
    <property type="entry name" value="IPT_PCSR"/>
    <property type="match status" value="1"/>
</dbReference>
<dbReference type="Proteomes" id="UP001217089">
    <property type="component" value="Unassembled WGS sequence"/>
</dbReference>
<protein>
    <recommendedName>
        <fullName evidence="4">IPT/TIG domain-containing protein</fullName>
    </recommendedName>
</protein>
<dbReference type="PANTHER" id="PTHR11409">
    <property type="entry name" value="ADENOSINE DEAMINASE"/>
    <property type="match status" value="1"/>
</dbReference>
<dbReference type="SMART" id="SM00429">
    <property type="entry name" value="IPT"/>
    <property type="match status" value="1"/>
</dbReference>